<dbReference type="Pfam" id="PF00193">
    <property type="entry name" value="Xlink"/>
    <property type="match status" value="2"/>
</dbReference>
<dbReference type="InterPro" id="IPR013106">
    <property type="entry name" value="Ig_V-set"/>
</dbReference>
<dbReference type="InterPro" id="IPR000538">
    <property type="entry name" value="Link_dom"/>
</dbReference>
<feature type="compositionally biased region" description="Basic and acidic residues" evidence="15">
    <location>
        <begin position="1312"/>
        <end position="1326"/>
    </location>
</feature>
<evidence type="ECO:0000313" key="21">
    <source>
        <dbReference type="EMBL" id="TKS79950.1"/>
    </source>
</evidence>
<dbReference type="Pfam" id="PF00008">
    <property type="entry name" value="EGF"/>
    <property type="match status" value="2"/>
</dbReference>
<keyword evidence="6" id="KW-0677">Repeat</keyword>
<dbReference type="PANTHER" id="PTHR22804">
    <property type="entry name" value="AGGRECAN/VERSICAN PROTEOGLYCAN"/>
    <property type="match status" value="1"/>
</dbReference>
<evidence type="ECO:0000256" key="1">
    <source>
        <dbReference type="ARBA" id="ARBA00004613"/>
    </source>
</evidence>
<dbReference type="Pfam" id="PF07686">
    <property type="entry name" value="V-set"/>
    <property type="match status" value="1"/>
</dbReference>
<dbReference type="InterPro" id="IPR050691">
    <property type="entry name" value="Hyaluronan_bind_Proteoglycan"/>
</dbReference>
<dbReference type="PROSITE" id="PS50923">
    <property type="entry name" value="SUSHI"/>
    <property type="match status" value="1"/>
</dbReference>
<accession>A0A4U5UYU8</accession>
<keyword evidence="22" id="KW-1185">Reference proteome</keyword>
<feature type="chain" id="PRO_5020414094" evidence="16">
    <location>
        <begin position="28"/>
        <end position="1326"/>
    </location>
</feature>
<feature type="compositionally biased region" description="Polar residues" evidence="15">
    <location>
        <begin position="609"/>
        <end position="644"/>
    </location>
</feature>
<dbReference type="FunFam" id="2.10.25.10:FF:000006">
    <property type="entry name" value="Versican core protein-like isoform 1"/>
    <property type="match status" value="1"/>
</dbReference>
<dbReference type="SMART" id="SM00032">
    <property type="entry name" value="CCP"/>
    <property type="match status" value="1"/>
</dbReference>
<gene>
    <name evidence="21" type="ORF">D9C73_013819</name>
</gene>
<feature type="disulfide bond" evidence="13">
    <location>
        <begin position="1258"/>
        <end position="1285"/>
    </location>
</feature>
<keyword evidence="8" id="KW-0654">Proteoglycan</keyword>
<keyword evidence="10" id="KW-0325">Glycoprotein</keyword>
<dbReference type="InterPro" id="IPR016186">
    <property type="entry name" value="C-type_lectin-like/link_sf"/>
</dbReference>
<dbReference type="STRING" id="240159.A0A4U5UYU8"/>
<evidence type="ECO:0000313" key="22">
    <source>
        <dbReference type="Proteomes" id="UP000298787"/>
    </source>
</evidence>
<dbReference type="SMART" id="SM00181">
    <property type="entry name" value="EGF"/>
    <property type="match status" value="2"/>
</dbReference>
<dbReference type="InterPro" id="IPR035976">
    <property type="entry name" value="Sushi/SCR/CCP_sf"/>
</dbReference>
<keyword evidence="4 13" id="KW-0768">Sushi</keyword>
<dbReference type="PROSITE" id="PS00010">
    <property type="entry name" value="ASX_HYDROXYL"/>
    <property type="match status" value="1"/>
</dbReference>
<dbReference type="SMART" id="SM00409">
    <property type="entry name" value="IG"/>
    <property type="match status" value="1"/>
</dbReference>
<dbReference type="PROSITE" id="PS50026">
    <property type="entry name" value="EGF_3"/>
    <property type="match status" value="2"/>
</dbReference>
<organism evidence="21 22">
    <name type="scientific">Collichthys lucidus</name>
    <name type="common">Big head croaker</name>
    <name type="synonym">Sciaena lucida</name>
    <dbReference type="NCBI Taxonomy" id="240159"/>
    <lineage>
        <taxon>Eukaryota</taxon>
        <taxon>Metazoa</taxon>
        <taxon>Chordata</taxon>
        <taxon>Craniata</taxon>
        <taxon>Vertebrata</taxon>
        <taxon>Euteleostomi</taxon>
        <taxon>Actinopterygii</taxon>
        <taxon>Neopterygii</taxon>
        <taxon>Teleostei</taxon>
        <taxon>Neoteleostei</taxon>
        <taxon>Acanthomorphata</taxon>
        <taxon>Eupercaria</taxon>
        <taxon>Sciaenidae</taxon>
        <taxon>Collichthys</taxon>
    </lineage>
</organism>
<evidence type="ECO:0000256" key="12">
    <source>
        <dbReference type="PROSITE-ProRule" id="PRU00076"/>
    </source>
</evidence>
<feature type="domain" description="Link" evidence="20">
    <location>
        <begin position="155"/>
        <end position="236"/>
    </location>
</feature>
<keyword evidence="2" id="KW-0964">Secreted</keyword>
<evidence type="ECO:0000256" key="7">
    <source>
        <dbReference type="ARBA" id="ARBA00022837"/>
    </source>
</evidence>
<evidence type="ECO:0000256" key="6">
    <source>
        <dbReference type="ARBA" id="ARBA00022737"/>
    </source>
</evidence>
<proteinExistence type="predicted"/>
<evidence type="ECO:0000256" key="11">
    <source>
        <dbReference type="ARBA" id="ARBA00023319"/>
    </source>
</evidence>
<dbReference type="InterPro" id="IPR003599">
    <property type="entry name" value="Ig_sub"/>
</dbReference>
<evidence type="ECO:0000256" key="9">
    <source>
        <dbReference type="ARBA" id="ARBA00023157"/>
    </source>
</evidence>
<feature type="domain" description="Link" evidence="20">
    <location>
        <begin position="244"/>
        <end position="340"/>
    </location>
</feature>
<dbReference type="InterPro" id="IPR016187">
    <property type="entry name" value="CTDL_fold"/>
</dbReference>
<feature type="disulfide bond" evidence="12">
    <location>
        <begin position="1057"/>
        <end position="1066"/>
    </location>
</feature>
<dbReference type="Gene3D" id="2.10.70.10">
    <property type="entry name" value="Complement Module, domain 1"/>
    <property type="match status" value="1"/>
</dbReference>
<keyword evidence="5 16" id="KW-0732">Signal</keyword>
<dbReference type="SUPFAM" id="SSF48726">
    <property type="entry name" value="Immunoglobulin"/>
    <property type="match status" value="1"/>
</dbReference>
<evidence type="ECO:0000256" key="14">
    <source>
        <dbReference type="PROSITE-ProRule" id="PRU00323"/>
    </source>
</evidence>
<dbReference type="PROSITE" id="PS01241">
    <property type="entry name" value="LINK_1"/>
    <property type="match status" value="1"/>
</dbReference>
<evidence type="ECO:0000259" key="19">
    <source>
        <dbReference type="PROSITE" id="PS50923"/>
    </source>
</evidence>
<feature type="disulfide bond" evidence="12">
    <location>
        <begin position="1019"/>
        <end position="1028"/>
    </location>
</feature>
<dbReference type="Pfam" id="PF00084">
    <property type="entry name" value="Sushi"/>
    <property type="match status" value="1"/>
</dbReference>
<dbReference type="PROSITE" id="PS00615">
    <property type="entry name" value="C_TYPE_LECTIN_1"/>
    <property type="match status" value="1"/>
</dbReference>
<evidence type="ECO:0000256" key="10">
    <source>
        <dbReference type="ARBA" id="ARBA00023180"/>
    </source>
</evidence>
<evidence type="ECO:0000259" key="17">
    <source>
        <dbReference type="PROSITE" id="PS50026"/>
    </source>
</evidence>
<keyword evidence="11" id="KW-0393">Immunoglobulin domain</keyword>
<evidence type="ECO:0000256" key="16">
    <source>
        <dbReference type="SAM" id="SignalP"/>
    </source>
</evidence>
<evidence type="ECO:0000256" key="5">
    <source>
        <dbReference type="ARBA" id="ARBA00022729"/>
    </source>
</evidence>
<dbReference type="CDD" id="cd00054">
    <property type="entry name" value="EGF_CA"/>
    <property type="match status" value="2"/>
</dbReference>
<dbReference type="SMART" id="SM00179">
    <property type="entry name" value="EGF_CA"/>
    <property type="match status" value="2"/>
</dbReference>
<dbReference type="FunFam" id="3.10.100.10:FF:000002">
    <property type="entry name" value="Hyaluronan proteoglycan link protein 1"/>
    <property type="match status" value="2"/>
</dbReference>
<reference evidence="21 22" key="1">
    <citation type="submission" date="2019-01" db="EMBL/GenBank/DDBJ databases">
        <title>Genome Assembly of Collichthys lucidus.</title>
        <authorList>
            <person name="Cai M."/>
            <person name="Xiao S."/>
        </authorList>
    </citation>
    <scope>NUCLEOTIDE SEQUENCE [LARGE SCALE GENOMIC DNA]</scope>
    <source>
        <strain evidence="21">JT15FE1705JMU</strain>
        <tissue evidence="21">Muscle</tissue>
    </source>
</reference>
<dbReference type="GO" id="GO:0072534">
    <property type="term" value="C:perineuronal net"/>
    <property type="evidence" value="ECO:0007669"/>
    <property type="project" value="TreeGrafter"/>
</dbReference>
<feature type="compositionally biased region" description="Low complexity" evidence="15">
    <location>
        <begin position="769"/>
        <end position="882"/>
    </location>
</feature>
<name>A0A4U5UYU8_COLLU</name>
<dbReference type="PROSITE" id="PS00022">
    <property type="entry name" value="EGF_1"/>
    <property type="match status" value="2"/>
</dbReference>
<feature type="signal peptide" evidence="16">
    <location>
        <begin position="1"/>
        <end position="27"/>
    </location>
</feature>
<feature type="region of interest" description="Disordered" evidence="15">
    <location>
        <begin position="468"/>
        <end position="499"/>
    </location>
</feature>
<dbReference type="FunFam" id="2.10.70.10:FF:000003">
    <property type="entry name" value="Versican core protein"/>
    <property type="match status" value="1"/>
</dbReference>
<dbReference type="SUPFAM" id="SSF57535">
    <property type="entry name" value="Complement control module/SCR domain"/>
    <property type="match status" value="1"/>
</dbReference>
<dbReference type="GO" id="GO:0010001">
    <property type="term" value="P:glial cell differentiation"/>
    <property type="evidence" value="ECO:0007669"/>
    <property type="project" value="TreeGrafter"/>
</dbReference>
<evidence type="ECO:0000256" key="15">
    <source>
        <dbReference type="SAM" id="MobiDB-lite"/>
    </source>
</evidence>
<dbReference type="GO" id="GO:0045202">
    <property type="term" value="C:synapse"/>
    <property type="evidence" value="ECO:0007669"/>
    <property type="project" value="TreeGrafter"/>
</dbReference>
<keyword evidence="9 12" id="KW-1015">Disulfide bond</keyword>
<evidence type="ECO:0000256" key="8">
    <source>
        <dbReference type="ARBA" id="ARBA00022974"/>
    </source>
</evidence>
<comment type="caution">
    <text evidence="12">Lacks conserved residue(s) required for the propagation of feature annotation.</text>
</comment>
<feature type="region of interest" description="Disordered" evidence="15">
    <location>
        <begin position="672"/>
        <end position="925"/>
    </location>
</feature>
<feature type="disulfide bond" evidence="14">
    <location>
        <begin position="290"/>
        <end position="311"/>
    </location>
</feature>
<feature type="disulfide bond" evidence="14">
    <location>
        <begin position="201"/>
        <end position="222"/>
    </location>
</feature>
<feature type="domain" description="C-type lectin" evidence="18">
    <location>
        <begin position="1107"/>
        <end position="1223"/>
    </location>
</feature>
<dbReference type="EMBL" id="CM014089">
    <property type="protein sequence ID" value="TKS79950.1"/>
    <property type="molecule type" value="Genomic_DNA"/>
</dbReference>
<dbReference type="PROSITE" id="PS01186">
    <property type="entry name" value="EGF_2"/>
    <property type="match status" value="1"/>
</dbReference>
<feature type="disulfide bond" evidence="13">
    <location>
        <begin position="1229"/>
        <end position="1272"/>
    </location>
</feature>
<evidence type="ECO:0000259" key="20">
    <source>
        <dbReference type="PROSITE" id="PS50963"/>
    </source>
</evidence>
<dbReference type="InterPro" id="IPR000742">
    <property type="entry name" value="EGF"/>
</dbReference>
<feature type="region of interest" description="Disordered" evidence="15">
    <location>
        <begin position="1289"/>
        <end position="1326"/>
    </location>
</feature>
<dbReference type="PROSITE" id="PS50963">
    <property type="entry name" value="LINK_2"/>
    <property type="match status" value="2"/>
</dbReference>
<dbReference type="PRINTS" id="PR01265">
    <property type="entry name" value="LINKMODULE"/>
</dbReference>
<dbReference type="Proteomes" id="UP000298787">
    <property type="component" value="Chromosome 12"/>
</dbReference>
<feature type="domain" description="EGF-like" evidence="17">
    <location>
        <begin position="1031"/>
        <end position="1067"/>
    </location>
</feature>
<dbReference type="PROSITE" id="PS01187">
    <property type="entry name" value="EGF_CA"/>
    <property type="match status" value="1"/>
</dbReference>
<dbReference type="SMART" id="SM00406">
    <property type="entry name" value="IGv"/>
    <property type="match status" value="1"/>
</dbReference>
<dbReference type="GO" id="GO:0005540">
    <property type="term" value="F:hyaluronic acid binding"/>
    <property type="evidence" value="ECO:0007669"/>
    <property type="project" value="InterPro"/>
</dbReference>
<feature type="region of interest" description="Disordered" evidence="15">
    <location>
        <begin position="609"/>
        <end position="658"/>
    </location>
</feature>
<dbReference type="SMART" id="SM00445">
    <property type="entry name" value="LINK"/>
    <property type="match status" value="2"/>
</dbReference>
<dbReference type="InterPro" id="IPR000436">
    <property type="entry name" value="Sushi_SCR_CCP_dom"/>
</dbReference>
<dbReference type="GO" id="GO:0005509">
    <property type="term" value="F:calcium ion binding"/>
    <property type="evidence" value="ECO:0007669"/>
    <property type="project" value="InterPro"/>
</dbReference>
<dbReference type="InterPro" id="IPR018378">
    <property type="entry name" value="C-type_lectin_CS"/>
</dbReference>
<feature type="compositionally biased region" description="Basic residues" evidence="15">
    <location>
        <begin position="1289"/>
        <end position="1311"/>
    </location>
</feature>
<protein>
    <submittedName>
        <fullName evidence="21">Neurocan core protein</fullName>
    </submittedName>
</protein>
<dbReference type="Gene3D" id="2.60.40.10">
    <property type="entry name" value="Immunoglobulins"/>
    <property type="match status" value="1"/>
</dbReference>
<evidence type="ECO:0000256" key="13">
    <source>
        <dbReference type="PROSITE-ProRule" id="PRU00302"/>
    </source>
</evidence>
<dbReference type="GO" id="GO:0007155">
    <property type="term" value="P:cell adhesion"/>
    <property type="evidence" value="ECO:0007669"/>
    <property type="project" value="InterPro"/>
</dbReference>
<feature type="compositionally biased region" description="Basic and acidic residues" evidence="15">
    <location>
        <begin position="749"/>
        <end position="759"/>
    </location>
</feature>
<dbReference type="GO" id="GO:0007417">
    <property type="term" value="P:central nervous system development"/>
    <property type="evidence" value="ECO:0007669"/>
    <property type="project" value="TreeGrafter"/>
</dbReference>
<dbReference type="GO" id="GO:0001501">
    <property type="term" value="P:skeletal system development"/>
    <property type="evidence" value="ECO:0007669"/>
    <property type="project" value="TreeGrafter"/>
</dbReference>
<dbReference type="Gene3D" id="3.10.100.10">
    <property type="entry name" value="Mannose-Binding Protein A, subunit A"/>
    <property type="match status" value="3"/>
</dbReference>
<dbReference type="CDD" id="cd00033">
    <property type="entry name" value="CCP"/>
    <property type="match status" value="1"/>
</dbReference>
<evidence type="ECO:0000256" key="3">
    <source>
        <dbReference type="ARBA" id="ARBA00022536"/>
    </source>
</evidence>
<dbReference type="Gene3D" id="2.10.25.10">
    <property type="entry name" value="Laminin"/>
    <property type="match status" value="2"/>
</dbReference>
<evidence type="ECO:0000256" key="4">
    <source>
        <dbReference type="ARBA" id="ARBA00022659"/>
    </source>
</evidence>
<dbReference type="InterPro" id="IPR018097">
    <property type="entry name" value="EGF_Ca-bd_CS"/>
</dbReference>
<dbReference type="InterPro" id="IPR001304">
    <property type="entry name" value="C-type_lectin-like"/>
</dbReference>
<dbReference type="Pfam" id="PF00059">
    <property type="entry name" value="Lectin_C"/>
    <property type="match status" value="1"/>
</dbReference>
<dbReference type="PANTHER" id="PTHR22804:SF24">
    <property type="entry name" value="NEUROCAN CORE PROTEIN"/>
    <property type="match status" value="1"/>
</dbReference>
<dbReference type="InterPro" id="IPR001881">
    <property type="entry name" value="EGF-like_Ca-bd_dom"/>
</dbReference>
<feature type="domain" description="EGF-like" evidence="17">
    <location>
        <begin position="993"/>
        <end position="1029"/>
    </location>
</feature>
<keyword evidence="3 12" id="KW-0245">EGF-like domain</keyword>
<dbReference type="SUPFAM" id="SSF56436">
    <property type="entry name" value="C-type lectin-like"/>
    <property type="match status" value="3"/>
</dbReference>
<dbReference type="GO" id="GO:0002052">
    <property type="term" value="P:positive regulation of neuroblast proliferation"/>
    <property type="evidence" value="ECO:0007669"/>
    <property type="project" value="TreeGrafter"/>
</dbReference>
<sequence length="1326" mass="144643">MVLTACAAGRQILFALMLLLYLGLGESSSIVNMRRITHPTVQQTLAGKAVLPCVFTLQTSSSNEPSHLLWTHIRLPAGGQGAPLEQIVLSAKGDVIKVNKAFSGRVMLPGYAANPLNATMEISNLRTNDSGTYHCQVVMGNDYERDSVPLVVSGVVFHYQAPSARYALSFTDAHQVCQEISAQMATPAQLWAAYYDGFASCAAGWLDDQTVRYSVQMPELGCYGHKEYSSGVRNYGKRGPKELFDVYCFAKELDGRLSLSSASDRCVSLGGQLATVGQLYLAWRAGLDSCAPGWLSDGSVRYPVTWPRPDCGGSQPGVRTVKPNNTADNTTALYDAYCYRGSSDVSPSNWTGLVDLEEETSLHSTDACEDHFQLSVLITKECGYVIIIQLIVSSASDPWSSESSGSFVTLQLIPGQSVLDWGELLEPGPDSEEFLRPPVHPTPAEKKVFTKIVKSIWKPWKYLTGDEESTQAPTGLAGGEGTVTKKTDDKSNSSGTSSPGEWIVLSTEVRLPALTIMKSRQCWYSDREKQLTDNSDSLEVFVLSPLGKAERIHKMLFTLFITLRFVFCYVFSVCNNCTPDSPCSFLCLCFMPSAGLFSWSSSWFSSPSRENSTPASEESPTHLASTLAASSNSMTTESTKSWTDSETHMSTASSSAAEITSFSGETWVRVEAKTTTQPGEKREETVTSRAGGRGGRGRKKNRGEDRSKGDDKGRGEDKGKAEDEGSGEITGAEAKGEIQVSRRPVGTSKPRERSRERSRERGHRKGQSTTTTTTTTTTSLLELTVMTTAVSESADLTTSESLSTSPVETPSPSVSDPSQSLSSSPLPSVTTSVSASLSFSQPSPSQSLFESQSPSPSPSIPSSSSPSSVTSSPPSNSQTPSHSPSPSPSPSSAPSHFPSQTVESGDPASSPHTEELDSSTTNPLTSLNWVPVEKAVLNSSLDYHPLLPGPPDEEEPAWSHAVGSGALLPGNMEEESNKEGVNISTITLSPSVEVEPCMTNPCLHGGKCLPQGTGYSCYCPQGYAGENCEIDVDDCHSEPCENGGTCIDKIDSFLCLCLPSYGGDMCEKGESEEAARMHVNDDVLKLPEVGISMWPLFTGNVTELCNINKSCTFSVYFTHRHTWEDAEKDCREHSAHLSSVVSTTEQEFINGLGHDNAWIGLNDRTVEEDFQWTDGNDLVYENWRESQPDNFFAGGEDCVVTIAHEDGKWNDVPCNYNLPYICKKGTVLCGTPPAVENAHLIGRRRSHYDIHAVVRYQCSEGFFQRHIPTARCRANGSWERPRIICTKSRRSHRYRRHHHNQRHERRNHRRHGGDGHKAREDPHSYY</sequence>
<dbReference type="FunFam" id="2.10.25.10:FF:000012">
    <property type="entry name" value="Delta-like protein"/>
    <property type="match status" value="1"/>
</dbReference>
<evidence type="ECO:0000256" key="2">
    <source>
        <dbReference type="ARBA" id="ARBA00022525"/>
    </source>
</evidence>
<feature type="domain" description="Sushi" evidence="19">
    <location>
        <begin position="1227"/>
        <end position="1287"/>
    </location>
</feature>
<feature type="compositionally biased region" description="Basic and acidic residues" evidence="15">
    <location>
        <begin position="702"/>
        <end position="723"/>
    </location>
</feature>
<dbReference type="InterPro" id="IPR013783">
    <property type="entry name" value="Ig-like_fold"/>
</dbReference>
<dbReference type="SMART" id="SM00034">
    <property type="entry name" value="CLECT"/>
    <property type="match status" value="1"/>
</dbReference>
<dbReference type="GO" id="GO:0005615">
    <property type="term" value="C:extracellular space"/>
    <property type="evidence" value="ECO:0007669"/>
    <property type="project" value="TreeGrafter"/>
</dbReference>
<evidence type="ECO:0000259" key="18">
    <source>
        <dbReference type="PROSITE" id="PS50041"/>
    </source>
</evidence>
<dbReference type="CDD" id="cd03517">
    <property type="entry name" value="Link_domain_CSPGs_modules_1_3"/>
    <property type="match status" value="1"/>
</dbReference>
<dbReference type="PROSITE" id="PS50041">
    <property type="entry name" value="C_TYPE_LECTIN_2"/>
    <property type="match status" value="1"/>
</dbReference>
<dbReference type="InterPro" id="IPR036179">
    <property type="entry name" value="Ig-like_dom_sf"/>
</dbReference>
<comment type="subcellular location">
    <subcellularLocation>
        <location evidence="1">Secreted</location>
    </subcellularLocation>
</comment>
<keyword evidence="7" id="KW-0106">Calcium</keyword>
<dbReference type="SUPFAM" id="SSF57196">
    <property type="entry name" value="EGF/Laminin"/>
    <property type="match status" value="2"/>
</dbReference>
<dbReference type="InterPro" id="IPR000152">
    <property type="entry name" value="EGF-type_Asp/Asn_hydroxyl_site"/>
</dbReference>